<keyword evidence="2" id="KW-1133">Transmembrane helix</keyword>
<dbReference type="AlphaFoldDB" id="A0A1I8AJR6"/>
<evidence type="ECO:0000313" key="4">
    <source>
        <dbReference type="WBParaSite" id="L893_g6508.t1"/>
    </source>
</evidence>
<evidence type="ECO:0000256" key="1">
    <source>
        <dbReference type="SAM" id="MobiDB-lite"/>
    </source>
</evidence>
<reference evidence="4" key="1">
    <citation type="submission" date="2016-11" db="UniProtKB">
        <authorList>
            <consortium name="WormBaseParasite"/>
        </authorList>
    </citation>
    <scope>IDENTIFICATION</scope>
</reference>
<proteinExistence type="predicted"/>
<accession>A0A1I8AJR6</accession>
<name>A0A1I8AJR6_9BILA</name>
<dbReference type="WBParaSite" id="L893_g6508.t1">
    <property type="protein sequence ID" value="L893_g6508.t1"/>
    <property type="gene ID" value="L893_g6508"/>
</dbReference>
<feature type="compositionally biased region" description="Polar residues" evidence="1">
    <location>
        <begin position="29"/>
        <end position="46"/>
    </location>
</feature>
<keyword evidence="3" id="KW-1185">Reference proteome</keyword>
<organism evidence="3 4">
    <name type="scientific">Steinernema glaseri</name>
    <dbReference type="NCBI Taxonomy" id="37863"/>
    <lineage>
        <taxon>Eukaryota</taxon>
        <taxon>Metazoa</taxon>
        <taxon>Ecdysozoa</taxon>
        <taxon>Nematoda</taxon>
        <taxon>Chromadorea</taxon>
        <taxon>Rhabditida</taxon>
        <taxon>Tylenchina</taxon>
        <taxon>Panagrolaimomorpha</taxon>
        <taxon>Strongyloidoidea</taxon>
        <taxon>Steinernematidae</taxon>
        <taxon>Steinernema</taxon>
    </lineage>
</organism>
<protein>
    <submittedName>
        <fullName evidence="4">Membrane protein US9</fullName>
    </submittedName>
</protein>
<dbReference type="Proteomes" id="UP000095287">
    <property type="component" value="Unplaced"/>
</dbReference>
<keyword evidence="2" id="KW-0472">Membrane</keyword>
<feature type="region of interest" description="Disordered" evidence="1">
    <location>
        <begin position="29"/>
        <end position="70"/>
    </location>
</feature>
<feature type="compositionally biased region" description="Polar residues" evidence="1">
    <location>
        <begin position="56"/>
        <end position="70"/>
    </location>
</feature>
<evidence type="ECO:0000313" key="3">
    <source>
        <dbReference type="Proteomes" id="UP000095287"/>
    </source>
</evidence>
<feature type="transmembrane region" description="Helical" evidence="2">
    <location>
        <begin position="126"/>
        <end position="146"/>
    </location>
</feature>
<keyword evidence="2" id="KW-0812">Transmembrane</keyword>
<sequence length="150" mass="16708">MYDTPRDVSIGYDTPRDMVNPQVLNRCSRPATTTCPDGGSVTSSPSPVRPMPSHQPLLTRQSTSTPLQTPTIVLHRPPEEVEEDEPRTFEHFKFRPNGGSKIINSGTDVELSSTSEDCFSRNRWRMVTFVAIVCIVTGAVLIYMLISQII</sequence>
<evidence type="ECO:0000256" key="2">
    <source>
        <dbReference type="SAM" id="Phobius"/>
    </source>
</evidence>